<gene>
    <name evidence="8" type="ORF">Zmor_012580</name>
</gene>
<dbReference type="PANTHER" id="PTHR11999:SF60">
    <property type="entry name" value="3,4-DIHYDROXYPHENYLACETALDEHYDE SYNTHASE"/>
    <property type="match status" value="1"/>
</dbReference>
<dbReference type="Pfam" id="PF00282">
    <property type="entry name" value="Pyridoxal_deC"/>
    <property type="match status" value="1"/>
</dbReference>
<dbReference type="EMBL" id="JALNTZ010000004">
    <property type="protein sequence ID" value="KAJ3653323.1"/>
    <property type="molecule type" value="Genomic_DNA"/>
</dbReference>
<evidence type="ECO:0000256" key="7">
    <source>
        <dbReference type="SAM" id="MobiDB-lite"/>
    </source>
</evidence>
<comment type="caution">
    <text evidence="8">The sequence shown here is derived from an EMBL/GenBank/DDBJ whole genome shotgun (WGS) entry which is preliminary data.</text>
</comment>
<keyword evidence="3 5" id="KW-0663">Pyridoxal phosphate</keyword>
<name>A0AA38I953_9CUCU</name>
<evidence type="ECO:0000256" key="2">
    <source>
        <dbReference type="ARBA" id="ARBA00009533"/>
    </source>
</evidence>
<evidence type="ECO:0008006" key="10">
    <source>
        <dbReference type="Google" id="ProtNLM"/>
    </source>
</evidence>
<comment type="similarity">
    <text evidence="2 6">Belongs to the group II decarboxylase family.</text>
</comment>
<keyword evidence="9" id="KW-1185">Reference proteome</keyword>
<dbReference type="SUPFAM" id="SSF53383">
    <property type="entry name" value="PLP-dependent transferases"/>
    <property type="match status" value="1"/>
</dbReference>
<dbReference type="GO" id="GO:0019752">
    <property type="term" value="P:carboxylic acid metabolic process"/>
    <property type="evidence" value="ECO:0007669"/>
    <property type="project" value="InterPro"/>
</dbReference>
<protein>
    <recommendedName>
        <fullName evidence="10">Aromatic-L-amino-acid decarboxylase</fullName>
    </recommendedName>
</protein>
<feature type="region of interest" description="Disordered" evidence="7">
    <location>
        <begin position="1"/>
        <end position="25"/>
    </location>
</feature>
<keyword evidence="4 6" id="KW-0456">Lyase</keyword>
<dbReference type="AlphaFoldDB" id="A0AA38I953"/>
<dbReference type="Gene3D" id="3.90.1150.10">
    <property type="entry name" value="Aspartate Aminotransferase, domain 1"/>
    <property type="match status" value="1"/>
</dbReference>
<dbReference type="InterPro" id="IPR010977">
    <property type="entry name" value="Aromatic_deC"/>
</dbReference>
<dbReference type="InterPro" id="IPR015421">
    <property type="entry name" value="PyrdxlP-dep_Trfase_major"/>
</dbReference>
<feature type="modified residue" description="N6-(pyridoxal phosphate)lysine" evidence="5">
    <location>
        <position position="257"/>
    </location>
</feature>
<sequence length="417" mass="47223">MAISPSRRRPNNRPRTNPLALPPFPRLLPHGKLTPRYSRRNSPFRPRYNLHRLGKNPLSHPPKLTFLFQHPDNVCVALEQKVLDWLAKLLHLPSHFLNTSPGPGGGLIQNAASDSTLIALLISKTKKTSETAPDAKLVAYTSEQSNSSVEKAGLLASTTIRLLPTDEHGALRGTTLLRAIREDIASGLTPCSVVATLGTTGTCAFDDLEEIGPICKDFGVWLHVDAAYAGAAFCCPEYLPLMKGVEFADSFCFNPHKWMLVNSDCSAMWFKDVTHAEKVFDRESSGTHFWQIPDVRRFRALKLWFVLRVYGVEGIRKHIRKQVDLAKYFEGLVRGDCRFEVCRVSLGLVCFRVKGDDRRTQDLIDRVTQRKKIFVMPYYFREKLVIRFVICSRFTEETDVLVAWEEIKSQVEHNLDG</sequence>
<evidence type="ECO:0000256" key="3">
    <source>
        <dbReference type="ARBA" id="ARBA00022898"/>
    </source>
</evidence>
<dbReference type="PRINTS" id="PR00800">
    <property type="entry name" value="YHDCRBOXLASE"/>
</dbReference>
<accession>A0AA38I953</accession>
<comment type="cofactor">
    <cofactor evidence="1 5 6">
        <name>pyridoxal 5'-phosphate</name>
        <dbReference type="ChEBI" id="CHEBI:597326"/>
    </cofactor>
</comment>
<evidence type="ECO:0000256" key="4">
    <source>
        <dbReference type="ARBA" id="ARBA00023239"/>
    </source>
</evidence>
<dbReference type="GO" id="GO:0005737">
    <property type="term" value="C:cytoplasm"/>
    <property type="evidence" value="ECO:0007669"/>
    <property type="project" value="TreeGrafter"/>
</dbReference>
<organism evidence="8 9">
    <name type="scientific">Zophobas morio</name>
    <dbReference type="NCBI Taxonomy" id="2755281"/>
    <lineage>
        <taxon>Eukaryota</taxon>
        <taxon>Metazoa</taxon>
        <taxon>Ecdysozoa</taxon>
        <taxon>Arthropoda</taxon>
        <taxon>Hexapoda</taxon>
        <taxon>Insecta</taxon>
        <taxon>Pterygota</taxon>
        <taxon>Neoptera</taxon>
        <taxon>Endopterygota</taxon>
        <taxon>Coleoptera</taxon>
        <taxon>Polyphaga</taxon>
        <taxon>Cucujiformia</taxon>
        <taxon>Tenebrionidae</taxon>
        <taxon>Zophobas</taxon>
    </lineage>
</organism>
<dbReference type="GO" id="GO:0006520">
    <property type="term" value="P:amino acid metabolic process"/>
    <property type="evidence" value="ECO:0007669"/>
    <property type="project" value="InterPro"/>
</dbReference>
<dbReference type="Proteomes" id="UP001168821">
    <property type="component" value="Unassembled WGS sequence"/>
</dbReference>
<evidence type="ECO:0000256" key="5">
    <source>
        <dbReference type="PIRSR" id="PIRSR602129-50"/>
    </source>
</evidence>
<evidence type="ECO:0000313" key="9">
    <source>
        <dbReference type="Proteomes" id="UP001168821"/>
    </source>
</evidence>
<dbReference type="GO" id="GO:0004058">
    <property type="term" value="F:aromatic-L-amino-acid decarboxylase activity"/>
    <property type="evidence" value="ECO:0007669"/>
    <property type="project" value="TreeGrafter"/>
</dbReference>
<dbReference type="Gene3D" id="3.40.640.10">
    <property type="entry name" value="Type I PLP-dependent aspartate aminotransferase-like (Major domain)"/>
    <property type="match status" value="1"/>
</dbReference>
<dbReference type="GO" id="GO:0030170">
    <property type="term" value="F:pyridoxal phosphate binding"/>
    <property type="evidence" value="ECO:0007669"/>
    <property type="project" value="InterPro"/>
</dbReference>
<evidence type="ECO:0000256" key="6">
    <source>
        <dbReference type="RuleBase" id="RU000382"/>
    </source>
</evidence>
<evidence type="ECO:0000256" key="1">
    <source>
        <dbReference type="ARBA" id="ARBA00001933"/>
    </source>
</evidence>
<evidence type="ECO:0000313" key="8">
    <source>
        <dbReference type="EMBL" id="KAJ3653323.1"/>
    </source>
</evidence>
<proteinExistence type="inferred from homology"/>
<dbReference type="InterPro" id="IPR015422">
    <property type="entry name" value="PyrdxlP-dep_Trfase_small"/>
</dbReference>
<reference evidence="8" key="1">
    <citation type="journal article" date="2023" name="G3 (Bethesda)">
        <title>Whole genome assemblies of Zophobas morio and Tenebrio molitor.</title>
        <authorList>
            <person name="Kaur S."/>
            <person name="Stinson S.A."/>
            <person name="diCenzo G.C."/>
        </authorList>
    </citation>
    <scope>NUCLEOTIDE SEQUENCE</scope>
    <source>
        <strain evidence="8">QUZm001</strain>
    </source>
</reference>
<dbReference type="InterPro" id="IPR002129">
    <property type="entry name" value="PyrdxlP-dep_de-COase"/>
</dbReference>
<dbReference type="PANTHER" id="PTHR11999">
    <property type="entry name" value="GROUP II PYRIDOXAL-5-PHOSPHATE DECARBOXYLASE"/>
    <property type="match status" value="1"/>
</dbReference>
<dbReference type="InterPro" id="IPR015424">
    <property type="entry name" value="PyrdxlP-dep_Trfase"/>
</dbReference>
<dbReference type="GO" id="GO:0006584">
    <property type="term" value="P:catecholamine metabolic process"/>
    <property type="evidence" value="ECO:0007669"/>
    <property type="project" value="TreeGrafter"/>
</dbReference>
<feature type="compositionally biased region" description="Basic residues" evidence="7">
    <location>
        <begin position="1"/>
        <end position="12"/>
    </location>
</feature>